<evidence type="ECO:0000259" key="6">
    <source>
        <dbReference type="Pfam" id="PF04101"/>
    </source>
</evidence>
<evidence type="ECO:0000256" key="1">
    <source>
        <dbReference type="ARBA" id="ARBA00004240"/>
    </source>
</evidence>
<name>A0ABT9WAZ9_9BACL</name>
<dbReference type="InterPro" id="IPR048097">
    <property type="entry name" value="Cps14G-like"/>
</dbReference>
<dbReference type="NCBIfam" id="NF041548">
    <property type="entry name" value="PssE"/>
    <property type="match status" value="1"/>
</dbReference>
<gene>
    <name evidence="7" type="ORF">J2T19_001742</name>
</gene>
<evidence type="ECO:0000313" key="8">
    <source>
        <dbReference type="Proteomes" id="UP001233836"/>
    </source>
</evidence>
<evidence type="ECO:0000256" key="2">
    <source>
        <dbReference type="ARBA" id="ARBA00006962"/>
    </source>
</evidence>
<feature type="domain" description="Glycosyl transferase family 28 C-terminal" evidence="6">
    <location>
        <begin position="1"/>
        <end position="140"/>
    </location>
</feature>
<keyword evidence="4 7" id="KW-0808">Transferase</keyword>
<evidence type="ECO:0000256" key="4">
    <source>
        <dbReference type="ARBA" id="ARBA00022679"/>
    </source>
</evidence>
<dbReference type="InterPro" id="IPR039042">
    <property type="entry name" value="Alg13-like"/>
</dbReference>
<evidence type="ECO:0000313" key="7">
    <source>
        <dbReference type="EMBL" id="MDQ0170300.1"/>
    </source>
</evidence>
<accession>A0ABT9WAZ9</accession>
<dbReference type="GO" id="GO:0016740">
    <property type="term" value="F:transferase activity"/>
    <property type="evidence" value="ECO:0007669"/>
    <property type="project" value="UniProtKB-KW"/>
</dbReference>
<dbReference type="Gene3D" id="3.40.50.2000">
    <property type="entry name" value="Glycogen Phosphorylase B"/>
    <property type="match status" value="1"/>
</dbReference>
<dbReference type="InterPro" id="IPR007235">
    <property type="entry name" value="Glyco_trans_28_C"/>
</dbReference>
<proteinExistence type="inferred from homology"/>
<sequence>MIFVVLGTQRFQFNRLLQAVDNLIQEGKLPSDVLVQSGYSEYKPRHYQHKPFFNQEEMNDHIAKSEFVLSHAGVGVITSALQMNKKVIVMPRRKDQGEHVDNHQLEIAKVFQDKGYISVAQNEDELSALVSNLDQLDFKPYVKSNSQLLSSIKGYINSL</sequence>
<evidence type="ECO:0000256" key="5">
    <source>
        <dbReference type="ARBA" id="ARBA00022824"/>
    </source>
</evidence>
<evidence type="ECO:0000256" key="3">
    <source>
        <dbReference type="ARBA" id="ARBA00022676"/>
    </source>
</evidence>
<dbReference type="Proteomes" id="UP001233836">
    <property type="component" value="Unassembled WGS sequence"/>
</dbReference>
<reference evidence="7 8" key="1">
    <citation type="submission" date="2023-07" db="EMBL/GenBank/DDBJ databases">
        <title>Sorghum-associated microbial communities from plants grown in Nebraska, USA.</title>
        <authorList>
            <person name="Schachtman D."/>
        </authorList>
    </citation>
    <scope>NUCLEOTIDE SEQUENCE [LARGE SCALE GENOMIC DNA]</scope>
    <source>
        <strain evidence="7 8">DS1314</strain>
    </source>
</reference>
<dbReference type="PANTHER" id="PTHR12867">
    <property type="entry name" value="GLYCOSYL TRANSFERASE-RELATED"/>
    <property type="match status" value="1"/>
</dbReference>
<organism evidence="7 8">
    <name type="scientific">Paenibacillus tundrae</name>
    <dbReference type="NCBI Taxonomy" id="528187"/>
    <lineage>
        <taxon>Bacteria</taxon>
        <taxon>Bacillati</taxon>
        <taxon>Bacillota</taxon>
        <taxon>Bacilli</taxon>
        <taxon>Bacillales</taxon>
        <taxon>Paenibacillaceae</taxon>
        <taxon>Paenibacillus</taxon>
    </lineage>
</organism>
<keyword evidence="5" id="KW-0256">Endoplasmic reticulum</keyword>
<keyword evidence="8" id="KW-1185">Reference proteome</keyword>
<protein>
    <submittedName>
        <fullName evidence="7">UDP-N-acetylglucosamine transferase subunit ALG13</fullName>
    </submittedName>
</protein>
<comment type="caution">
    <text evidence="7">The sequence shown here is derived from an EMBL/GenBank/DDBJ whole genome shotgun (WGS) entry which is preliminary data.</text>
</comment>
<keyword evidence="3" id="KW-0328">Glycosyltransferase</keyword>
<dbReference type="SUPFAM" id="SSF53756">
    <property type="entry name" value="UDP-Glycosyltransferase/glycogen phosphorylase"/>
    <property type="match status" value="1"/>
</dbReference>
<dbReference type="Pfam" id="PF04101">
    <property type="entry name" value="Glyco_tran_28_C"/>
    <property type="match status" value="1"/>
</dbReference>
<comment type="subcellular location">
    <subcellularLocation>
        <location evidence="1">Endoplasmic reticulum</location>
    </subcellularLocation>
</comment>
<dbReference type="EMBL" id="JAUSTI010000004">
    <property type="protein sequence ID" value="MDQ0170300.1"/>
    <property type="molecule type" value="Genomic_DNA"/>
</dbReference>
<dbReference type="RefSeq" id="WP_307214751.1">
    <property type="nucleotide sequence ID" value="NZ_JAUSTI010000004.1"/>
</dbReference>
<comment type="similarity">
    <text evidence="2">Belongs to the glycosyltransferase 28 family.</text>
</comment>
<dbReference type="PANTHER" id="PTHR12867:SF6">
    <property type="entry name" value="N-ACETYLGLUCOSAMINYLDIPHOSPHODOLICHOL N-ACETYLGLUCOSAMINYLTRANSFERASE"/>
    <property type="match status" value="1"/>
</dbReference>